<reference evidence="4" key="1">
    <citation type="submission" date="2011-07" db="EMBL/GenBank/DDBJ databases">
        <title>Divergent evolution of antigenic variation in African trypanosomes.</title>
        <authorList>
            <person name="Jackson A.P."/>
            <person name="Berry A."/>
            <person name="Allison H.C."/>
            <person name="Burton P."/>
            <person name="Anderson J."/>
            <person name="Aslett M."/>
            <person name="Brown R."/>
            <person name="Corton N."/>
            <person name="Harris D."/>
            <person name="Hauser H."/>
            <person name="Gamble J."/>
            <person name="Gilderthorp R."/>
            <person name="McQuillan J."/>
            <person name="Quail M.A."/>
            <person name="Sanders M."/>
            <person name="Van Tonder A."/>
            <person name="Ginger M.L."/>
            <person name="Donelson J.E."/>
            <person name="Field M.C."/>
            <person name="Barry J.D."/>
            <person name="Berriman M."/>
            <person name="Hertz-Fowler C."/>
        </authorList>
    </citation>
    <scope>NUCLEOTIDE SEQUENCE [LARGE SCALE GENOMIC DNA]</scope>
    <source>
        <strain evidence="4">IL3000</strain>
    </source>
</reference>
<feature type="region of interest" description="Disordered" evidence="1">
    <location>
        <begin position="292"/>
        <end position="363"/>
    </location>
</feature>
<dbReference type="Proteomes" id="UP000000702">
    <property type="component" value="Unassembled WGS sequence"/>
</dbReference>
<feature type="compositionally biased region" description="Polar residues" evidence="1">
    <location>
        <begin position="336"/>
        <end position="363"/>
    </location>
</feature>
<feature type="chain" id="PRO_5003394952" evidence="2">
    <location>
        <begin position="27"/>
        <end position="395"/>
    </location>
</feature>
<evidence type="ECO:0000313" key="4">
    <source>
        <dbReference type="Proteomes" id="UP000000702"/>
    </source>
</evidence>
<dbReference type="AlphaFoldDB" id="F9WEM4"/>
<evidence type="ECO:0000256" key="1">
    <source>
        <dbReference type="SAM" id="MobiDB-lite"/>
    </source>
</evidence>
<feature type="compositionally biased region" description="Acidic residues" evidence="1">
    <location>
        <begin position="307"/>
        <end position="324"/>
    </location>
</feature>
<name>F9WEM4_TRYCI</name>
<sequence length="395" mass="44260">MESRRIGRGILAIVVFMAMVMNGVRGGDFGNYGRGYDFNGAEHNALCGVFRAAVDLWNASRKSDLKLGGGLETSLGQAIFGNTRSKKLETITDALPKEYKNHKISQRGVLCGTCKYGEQPHYPGRSITHDLMCLCTSGKYGEPFYSYFWNYFFFRYSFSTTSYTLCGKKREQLVKDENEGWYEEGRHKQATGLDKSWKNVVWGCLSSSKREEGIESHDLKEKVSRLMETMRNFTTVLKVVDGRHRLGGVHGHNSKGDGKDEKSMHVHYDTCDIIRKPWWKRLNETLNGKDPEALLVDRSTPTPSVEGMEDTDGESEFFGEEQNTESEGPTPLAGSPLQSNNGTQIQGPTNSTESTVIPLNTSASGNSTYPRLEYLRSHAVKNLPCSWFLGASFFI</sequence>
<evidence type="ECO:0000256" key="2">
    <source>
        <dbReference type="SAM" id="SignalP"/>
    </source>
</evidence>
<dbReference type="VEuPathDB" id="TriTrypDB:TcIL3000_0_07470"/>
<organism evidence="3 4">
    <name type="scientific">Trypanosoma congolense (strain IL3000)</name>
    <dbReference type="NCBI Taxonomy" id="1068625"/>
    <lineage>
        <taxon>Eukaryota</taxon>
        <taxon>Discoba</taxon>
        <taxon>Euglenozoa</taxon>
        <taxon>Kinetoplastea</taxon>
        <taxon>Metakinetoplastina</taxon>
        <taxon>Trypanosomatida</taxon>
        <taxon>Trypanosomatidae</taxon>
        <taxon>Trypanosoma</taxon>
        <taxon>Nannomonas</taxon>
    </lineage>
</organism>
<gene>
    <name evidence="3" type="ORF">TCIL3000_0_07470</name>
</gene>
<reference evidence="3 4" key="2">
    <citation type="journal article" date="2012" name="Proc. Natl. Acad. Sci. U.S.A.">
        <title>Antigenic diversity is generated by distinct evolutionary mechanisms in African trypanosome species.</title>
        <authorList>
            <person name="Jackson A.P."/>
            <person name="Berry A."/>
            <person name="Aslett M."/>
            <person name="Allison H.C."/>
            <person name="Burton P."/>
            <person name="Vavrova-Anderson J."/>
            <person name="Brown R."/>
            <person name="Browne H."/>
            <person name="Corton N."/>
            <person name="Hauser H."/>
            <person name="Gamble J."/>
            <person name="Gilderthorp R."/>
            <person name="Marcello L."/>
            <person name="McQuillan J."/>
            <person name="Otto T.D."/>
            <person name="Quail M.A."/>
            <person name="Sanders M.J."/>
            <person name="van Tonder A."/>
            <person name="Ginger M.L."/>
            <person name="Field M.C."/>
            <person name="Barry J.D."/>
            <person name="Hertz-Fowler C."/>
            <person name="Berriman M."/>
        </authorList>
    </citation>
    <scope>NUCLEOTIDE SEQUENCE [LARGE SCALE GENOMIC DNA]</scope>
    <source>
        <strain evidence="3 4">IL3000</strain>
    </source>
</reference>
<feature type="signal peptide" evidence="2">
    <location>
        <begin position="1"/>
        <end position="26"/>
    </location>
</feature>
<accession>F9WEM4</accession>
<keyword evidence="2" id="KW-0732">Signal</keyword>
<proteinExistence type="predicted"/>
<keyword evidence="4" id="KW-1185">Reference proteome</keyword>
<comment type="caution">
    <text evidence="3">The sequence shown here is derived from an EMBL/GenBank/DDBJ whole genome shotgun (WGS) entry which is preliminary data.</text>
</comment>
<protein>
    <submittedName>
        <fullName evidence="3">Variant surface glycoprotein</fullName>
    </submittedName>
</protein>
<dbReference type="EMBL" id="CAEQ01002034">
    <property type="protein sequence ID" value="CCD15735.1"/>
    <property type="molecule type" value="Genomic_DNA"/>
</dbReference>
<evidence type="ECO:0000313" key="3">
    <source>
        <dbReference type="EMBL" id="CCD15735.1"/>
    </source>
</evidence>